<sequence length="907" mass="99932">MKNILILILCAFYLIPKSNAQTTAIPDAIFEQRLINLGIDSDGLINGLILDSDALTVTNLYVAGFGITDLTGIEAFLNLDTLNCKLNAIDSLDLTHNTALKYLDCSQNSMKHLNVSNLPLLAYVDCDNNGLVNGVDLTNDSLLTSLSCFNSGLSTLDVRTNILLRRLECSNNTFDTLDLSHNTALETLICYHSSINSLDLSNNIILKYLYCLDNDLLELDLSNNTALTHINCSNNNLSTLDLVNNLLLEYVRCHRNNLSILDVTNHTALEHLSCGFNNLSTLDLTNNLALNYFTCINNVPYLRICVPNVQAVSTNPNYFKDLSAVYLERCYSKAVTGRVIVDQNLNCTIDSAEVGLAGQFIKFEKTTDTTTAYFVTYDSLGNYVAYLDTGTYTVTVIPSNTYWSVCPTSQSVTVDTNYTIQRVDWTLQPLIFCPILEVDIAAPFLRTTGGGSYYTVSYCNNGTVVAQNAYVEVDLDPALIFVNASVPVANQNGTLYTFNLGNVNVGACGSINIQVVVDTSAQFQQTHCTEAHIYPDSICDPTWGGPRVDGTVDCQNDTVWFRIENQGAAMAQGQPYTIFEDNIAMRVGTVQLGAGQATTITQAAVAGRTYRIEVNQLAGYPAALGDAVFSRVIEGCNPFADGSFNTGFVTQFSNGHSAPFLAIDCQQNRASYDPNDKSAQPEGYGIAHYIEQNTAIDYKIRFQNTGTDTAFNIVILDTLSNLLEVTSLQMGASSHAYHWTLDSGNVLKVSFPNVLLVDSNTNEPLSHGFFRYRIDQKSNNAIGAVIENQAAIYFDYNPPIFTNTTFHTIGENFVISTVSIDRIYEEAIKVTVFPNPFEQSTTLKIEGKEYQELELMVFDVTGRQVAVHRNWYNNQIQLSRGSLQAGVYIYQLRGDSVLLNTGKIIVK</sequence>
<dbReference type="AlphaFoldDB" id="A0A915YIJ2"/>
<reference evidence="6" key="1">
    <citation type="submission" date="2022-09" db="EMBL/GenBank/DDBJ databases">
        <title>Aureispira anguillicida sp. nov., isolated from Leptocephalus of Japanese eel Anguilla japonica.</title>
        <authorList>
            <person name="Yuasa K."/>
            <person name="Mekata T."/>
            <person name="Ikunari K."/>
        </authorList>
    </citation>
    <scope>NUCLEOTIDE SEQUENCE</scope>
    <source>
        <strain evidence="6">EL160426</strain>
    </source>
</reference>
<accession>A0A915YIJ2</accession>
<dbReference type="Gene3D" id="3.80.10.10">
    <property type="entry name" value="Ribonuclease Inhibitor"/>
    <property type="match status" value="1"/>
</dbReference>
<dbReference type="GO" id="GO:0035591">
    <property type="term" value="F:signaling adaptor activity"/>
    <property type="evidence" value="ECO:0007669"/>
    <property type="project" value="TreeGrafter"/>
</dbReference>
<dbReference type="InterPro" id="IPR055353">
    <property type="entry name" value="DUF7619"/>
</dbReference>
<gene>
    <name evidence="6" type="ORF">AsAng_0043930</name>
</gene>
<dbReference type="Pfam" id="PF18962">
    <property type="entry name" value="Por_Secre_tail"/>
    <property type="match status" value="1"/>
</dbReference>
<keyword evidence="7" id="KW-1185">Reference proteome</keyword>
<evidence type="ECO:0000259" key="5">
    <source>
        <dbReference type="Pfam" id="PF24595"/>
    </source>
</evidence>
<evidence type="ECO:0000313" key="7">
    <source>
        <dbReference type="Proteomes" id="UP001060919"/>
    </source>
</evidence>
<dbReference type="InterPro" id="IPR032675">
    <property type="entry name" value="LRR_dom_sf"/>
</dbReference>
<dbReference type="SUPFAM" id="SSF52058">
    <property type="entry name" value="L domain-like"/>
    <property type="match status" value="1"/>
</dbReference>
<feature type="domain" description="DUF7619" evidence="5">
    <location>
        <begin position="673"/>
        <end position="807"/>
    </location>
</feature>
<name>A0A915YIJ2_9BACT</name>
<dbReference type="Pfam" id="PF24595">
    <property type="entry name" value="DUF7619"/>
    <property type="match status" value="1"/>
</dbReference>
<dbReference type="Proteomes" id="UP001060919">
    <property type="component" value="Chromosome"/>
</dbReference>
<evidence type="ECO:0000313" key="6">
    <source>
        <dbReference type="EMBL" id="BDS13654.1"/>
    </source>
</evidence>
<protein>
    <submittedName>
        <fullName evidence="6">T9SS type A sorting domain-containing protein</fullName>
    </submittedName>
</protein>
<evidence type="ECO:0000256" key="1">
    <source>
        <dbReference type="ARBA" id="ARBA00022614"/>
    </source>
</evidence>
<dbReference type="InterPro" id="IPR026444">
    <property type="entry name" value="Secre_tail"/>
</dbReference>
<dbReference type="InterPro" id="IPR047589">
    <property type="entry name" value="DUF11_rpt"/>
</dbReference>
<feature type="signal peptide" evidence="3">
    <location>
        <begin position="1"/>
        <end position="20"/>
    </location>
</feature>
<evidence type="ECO:0000256" key="2">
    <source>
        <dbReference type="ARBA" id="ARBA00022737"/>
    </source>
</evidence>
<dbReference type="RefSeq" id="WP_264788911.1">
    <property type="nucleotide sequence ID" value="NZ_AP026867.1"/>
</dbReference>
<dbReference type="InterPro" id="IPR052574">
    <property type="entry name" value="CDIRP"/>
</dbReference>
<dbReference type="NCBIfam" id="TIGR01451">
    <property type="entry name" value="B_ant_repeat"/>
    <property type="match status" value="1"/>
</dbReference>
<dbReference type="NCBIfam" id="TIGR04183">
    <property type="entry name" value="Por_Secre_tail"/>
    <property type="match status" value="1"/>
</dbReference>
<evidence type="ECO:0000256" key="3">
    <source>
        <dbReference type="SAM" id="SignalP"/>
    </source>
</evidence>
<feature type="chain" id="PRO_5037644769" evidence="3">
    <location>
        <begin position="21"/>
        <end position="907"/>
    </location>
</feature>
<evidence type="ECO:0000259" key="4">
    <source>
        <dbReference type="Pfam" id="PF18962"/>
    </source>
</evidence>
<dbReference type="PANTHER" id="PTHR47566">
    <property type="match status" value="1"/>
</dbReference>
<keyword evidence="3" id="KW-0732">Signal</keyword>
<proteinExistence type="predicted"/>
<dbReference type="KEGG" id="aup:AsAng_0043930"/>
<dbReference type="PANTHER" id="PTHR47566:SF1">
    <property type="entry name" value="PROTEIN NUD1"/>
    <property type="match status" value="1"/>
</dbReference>
<keyword evidence="1" id="KW-0433">Leucine-rich repeat</keyword>
<keyword evidence="2" id="KW-0677">Repeat</keyword>
<organism evidence="6 7">
    <name type="scientific">Aureispira anguillae</name>
    <dbReference type="NCBI Taxonomy" id="2864201"/>
    <lineage>
        <taxon>Bacteria</taxon>
        <taxon>Pseudomonadati</taxon>
        <taxon>Bacteroidota</taxon>
        <taxon>Saprospiria</taxon>
        <taxon>Saprospirales</taxon>
        <taxon>Saprospiraceae</taxon>
        <taxon>Aureispira</taxon>
    </lineage>
</organism>
<feature type="domain" description="Secretion system C-terminal sorting" evidence="4">
    <location>
        <begin position="832"/>
        <end position="897"/>
    </location>
</feature>
<dbReference type="EMBL" id="AP026867">
    <property type="protein sequence ID" value="BDS13654.1"/>
    <property type="molecule type" value="Genomic_DNA"/>
</dbReference>